<reference evidence="2" key="1">
    <citation type="submission" date="2014-09" db="EMBL/GenBank/DDBJ databases">
        <authorList>
            <person name="Magalhaes I.L.F."/>
            <person name="Oliveira U."/>
            <person name="Santos F.R."/>
            <person name="Vidigal T.H.D.A."/>
            <person name="Brescovit A.D."/>
            <person name="Santos A.J."/>
        </authorList>
    </citation>
    <scope>NUCLEOTIDE SEQUENCE</scope>
    <source>
        <tissue evidence="2">Shoot tissue taken approximately 20 cm above the soil surface</tissue>
    </source>
</reference>
<name>A0A0A9A6N8_ARUDO</name>
<accession>A0A0A9A6N8</accession>
<feature type="compositionally biased region" description="Basic and acidic residues" evidence="1">
    <location>
        <begin position="1"/>
        <end position="10"/>
    </location>
</feature>
<sequence length="37" mass="4325">MTREEHDGWQDHNNSTPDGYEDNLKRYTGQNVAKVCD</sequence>
<protein>
    <submittedName>
        <fullName evidence="2">Uncharacterized protein</fullName>
    </submittedName>
</protein>
<evidence type="ECO:0000313" key="2">
    <source>
        <dbReference type="EMBL" id="JAD42697.1"/>
    </source>
</evidence>
<proteinExistence type="predicted"/>
<dbReference type="AlphaFoldDB" id="A0A0A9A6N8"/>
<feature type="region of interest" description="Disordered" evidence="1">
    <location>
        <begin position="1"/>
        <end position="37"/>
    </location>
</feature>
<dbReference type="EMBL" id="GBRH01255198">
    <property type="protein sequence ID" value="JAD42697.1"/>
    <property type="molecule type" value="Transcribed_RNA"/>
</dbReference>
<organism evidence="2">
    <name type="scientific">Arundo donax</name>
    <name type="common">Giant reed</name>
    <name type="synonym">Donax arundinaceus</name>
    <dbReference type="NCBI Taxonomy" id="35708"/>
    <lineage>
        <taxon>Eukaryota</taxon>
        <taxon>Viridiplantae</taxon>
        <taxon>Streptophyta</taxon>
        <taxon>Embryophyta</taxon>
        <taxon>Tracheophyta</taxon>
        <taxon>Spermatophyta</taxon>
        <taxon>Magnoliopsida</taxon>
        <taxon>Liliopsida</taxon>
        <taxon>Poales</taxon>
        <taxon>Poaceae</taxon>
        <taxon>PACMAD clade</taxon>
        <taxon>Arundinoideae</taxon>
        <taxon>Arundineae</taxon>
        <taxon>Arundo</taxon>
    </lineage>
</organism>
<reference evidence="2" key="2">
    <citation type="journal article" date="2015" name="Data Brief">
        <title>Shoot transcriptome of the giant reed, Arundo donax.</title>
        <authorList>
            <person name="Barrero R.A."/>
            <person name="Guerrero F.D."/>
            <person name="Moolhuijzen P."/>
            <person name="Goolsby J.A."/>
            <person name="Tidwell J."/>
            <person name="Bellgard S.E."/>
            <person name="Bellgard M.I."/>
        </authorList>
    </citation>
    <scope>NUCLEOTIDE SEQUENCE</scope>
    <source>
        <tissue evidence="2">Shoot tissue taken approximately 20 cm above the soil surface</tissue>
    </source>
</reference>
<evidence type="ECO:0000256" key="1">
    <source>
        <dbReference type="SAM" id="MobiDB-lite"/>
    </source>
</evidence>